<proteinExistence type="predicted"/>
<protein>
    <submittedName>
        <fullName evidence="1">Uncharacterized protein</fullName>
    </submittedName>
</protein>
<dbReference type="SUPFAM" id="SSF56784">
    <property type="entry name" value="HAD-like"/>
    <property type="match status" value="1"/>
</dbReference>
<organism evidence="1 2">
    <name type="scientific">Lactiplantibacillus xiangfangensis</name>
    <dbReference type="NCBI Taxonomy" id="942150"/>
    <lineage>
        <taxon>Bacteria</taxon>
        <taxon>Bacillati</taxon>
        <taxon>Bacillota</taxon>
        <taxon>Bacilli</taxon>
        <taxon>Lactobacillales</taxon>
        <taxon>Lactobacillaceae</taxon>
        <taxon>Lactiplantibacillus</taxon>
    </lineage>
</organism>
<keyword evidence="2" id="KW-1185">Reference proteome</keyword>
<dbReference type="InterPro" id="IPR006379">
    <property type="entry name" value="HAD-SF_hydro_IIB"/>
</dbReference>
<reference evidence="1 2" key="1">
    <citation type="journal article" date="2015" name="Genome Announc.">
        <title>Expanding the biotechnology potential of lactobacilli through comparative genomics of 213 strains and associated genera.</title>
        <authorList>
            <person name="Sun Z."/>
            <person name="Harris H.M."/>
            <person name="McCann A."/>
            <person name="Guo C."/>
            <person name="Argimon S."/>
            <person name="Zhang W."/>
            <person name="Yang X."/>
            <person name="Jeffery I.B."/>
            <person name="Cooney J.C."/>
            <person name="Kagawa T.F."/>
            <person name="Liu W."/>
            <person name="Song Y."/>
            <person name="Salvetti E."/>
            <person name="Wrobel A."/>
            <person name="Rasinkangas P."/>
            <person name="Parkhill J."/>
            <person name="Rea M.C."/>
            <person name="O'Sullivan O."/>
            <person name="Ritari J."/>
            <person name="Douillard F.P."/>
            <person name="Paul Ross R."/>
            <person name="Yang R."/>
            <person name="Briner A.E."/>
            <person name="Felis G.E."/>
            <person name="de Vos W.M."/>
            <person name="Barrangou R."/>
            <person name="Klaenhammer T.R."/>
            <person name="Caufield P.W."/>
            <person name="Cui Y."/>
            <person name="Zhang H."/>
            <person name="O'Toole P.W."/>
        </authorList>
    </citation>
    <scope>NUCLEOTIDE SEQUENCE [LARGE SCALE GENOMIC DNA]</scope>
    <source>
        <strain evidence="1 2">LMG 26013</strain>
    </source>
</reference>
<dbReference type="Proteomes" id="UP000051783">
    <property type="component" value="Unassembled WGS sequence"/>
</dbReference>
<dbReference type="Pfam" id="PF08282">
    <property type="entry name" value="Hydrolase_3"/>
    <property type="match status" value="1"/>
</dbReference>
<dbReference type="GO" id="GO:0000287">
    <property type="term" value="F:magnesium ion binding"/>
    <property type="evidence" value="ECO:0007669"/>
    <property type="project" value="TreeGrafter"/>
</dbReference>
<dbReference type="PATRIC" id="fig|942150.3.peg.1961"/>
<dbReference type="NCBIfam" id="TIGR01484">
    <property type="entry name" value="HAD-SF-IIB"/>
    <property type="match status" value="1"/>
</dbReference>
<evidence type="ECO:0000313" key="1">
    <source>
        <dbReference type="EMBL" id="KRO14050.1"/>
    </source>
</evidence>
<dbReference type="GO" id="GO:0016791">
    <property type="term" value="F:phosphatase activity"/>
    <property type="evidence" value="ECO:0007669"/>
    <property type="project" value="TreeGrafter"/>
</dbReference>
<dbReference type="Gene3D" id="3.30.1240.10">
    <property type="match status" value="1"/>
</dbReference>
<evidence type="ECO:0000313" key="2">
    <source>
        <dbReference type="Proteomes" id="UP000051783"/>
    </source>
</evidence>
<sequence length="245" mass="27638">MNQNGIAVVLASGRPIESLALFSQDVLHLDTFKIGFNGAIVANQHGKVLAMELINNQDVIEVTRLAQQLGINVNFSTPTKWINFSVQVNDDRVDKYNETLTEIRCHSLAQLQLLMDDRPIKVLKVGMHIVDQKKLWVMKAAMQGMALNVVQSDREFLEATRRGISKYSGFQQLGKVYKWQADHALVFGDYENDYELIQRAKYGVAMANGLAKLKSVAWQVAPTNDEDGVAQIINKYDWVMPVKEE</sequence>
<dbReference type="InterPro" id="IPR023214">
    <property type="entry name" value="HAD_sf"/>
</dbReference>
<dbReference type="Gene3D" id="3.40.50.1000">
    <property type="entry name" value="HAD superfamily/HAD-like"/>
    <property type="match status" value="1"/>
</dbReference>
<comment type="caution">
    <text evidence="1">The sequence shown here is derived from an EMBL/GenBank/DDBJ whole genome shotgun (WGS) entry which is preliminary data.</text>
</comment>
<dbReference type="EMBL" id="JQCL01000029">
    <property type="protein sequence ID" value="KRO14050.1"/>
    <property type="molecule type" value="Genomic_DNA"/>
</dbReference>
<dbReference type="STRING" id="942150.IV64_GL001887"/>
<dbReference type="PANTHER" id="PTHR10000:SF8">
    <property type="entry name" value="HAD SUPERFAMILY HYDROLASE-LIKE, TYPE 3"/>
    <property type="match status" value="1"/>
</dbReference>
<gene>
    <name evidence="1" type="ORF">IV64_GL001887</name>
</gene>
<name>A0A0R2MP72_9LACO</name>
<dbReference type="PANTHER" id="PTHR10000">
    <property type="entry name" value="PHOSPHOSERINE PHOSPHATASE"/>
    <property type="match status" value="1"/>
</dbReference>
<accession>A0A0R2MP72</accession>
<dbReference type="InterPro" id="IPR036412">
    <property type="entry name" value="HAD-like_sf"/>
</dbReference>
<dbReference type="AlphaFoldDB" id="A0A0R2MP72"/>
<dbReference type="GO" id="GO:0005829">
    <property type="term" value="C:cytosol"/>
    <property type="evidence" value="ECO:0007669"/>
    <property type="project" value="TreeGrafter"/>
</dbReference>